<keyword evidence="1" id="KW-1133">Transmembrane helix</keyword>
<keyword evidence="3" id="KW-1185">Reference proteome</keyword>
<gene>
    <name evidence="2" type="ORF">GSLYS_00012947001</name>
</gene>
<evidence type="ECO:0008006" key="4">
    <source>
        <dbReference type="Google" id="ProtNLM"/>
    </source>
</evidence>
<accession>A0AAV2HYC7</accession>
<proteinExistence type="predicted"/>
<protein>
    <recommendedName>
        <fullName evidence="4">Secreted protein</fullName>
    </recommendedName>
</protein>
<keyword evidence="1" id="KW-0472">Membrane</keyword>
<dbReference type="EMBL" id="CAXITT010000327">
    <property type="protein sequence ID" value="CAL1539126.1"/>
    <property type="molecule type" value="Genomic_DNA"/>
</dbReference>
<evidence type="ECO:0000313" key="2">
    <source>
        <dbReference type="EMBL" id="CAL1539126.1"/>
    </source>
</evidence>
<comment type="caution">
    <text evidence="2">The sequence shown here is derived from an EMBL/GenBank/DDBJ whole genome shotgun (WGS) entry which is preliminary data.</text>
</comment>
<evidence type="ECO:0000313" key="3">
    <source>
        <dbReference type="Proteomes" id="UP001497497"/>
    </source>
</evidence>
<dbReference type="Proteomes" id="UP001497497">
    <property type="component" value="Unassembled WGS sequence"/>
</dbReference>
<sequence>MYVLTSPLKKMPRPMDDRTGELVETPVVVMLLVLMCSVSALWAVSCSWISGRKKRQRVADNADVDDMVLQIARPVSSSKIRALDRYSVTEPTITSPTDNSGSHVAILLLPIIVITPPSPTNPFVDVSSVKSDSSIGSADDLLQCGADDLAEEDFFPDSSAMDAEVFGFGKRPIIRDSMRNKLSCLSSSPSLDSDVANAVYELPSLVDGAGQLFGSSSAALDDTQRKSHTLTLDIDPPDDPGVLLAVSSFVVEKDVSFSCVALPDDAVDTIPPPPTLHCADPGTPDVELDICLSHHL</sequence>
<feature type="transmembrane region" description="Helical" evidence="1">
    <location>
        <begin position="27"/>
        <end position="49"/>
    </location>
</feature>
<keyword evidence="1" id="KW-0812">Transmembrane</keyword>
<reference evidence="2 3" key="1">
    <citation type="submission" date="2024-04" db="EMBL/GenBank/DDBJ databases">
        <authorList>
            <consortium name="Genoscope - CEA"/>
            <person name="William W."/>
        </authorList>
    </citation>
    <scope>NUCLEOTIDE SEQUENCE [LARGE SCALE GENOMIC DNA]</scope>
</reference>
<organism evidence="2 3">
    <name type="scientific">Lymnaea stagnalis</name>
    <name type="common">Great pond snail</name>
    <name type="synonym">Helix stagnalis</name>
    <dbReference type="NCBI Taxonomy" id="6523"/>
    <lineage>
        <taxon>Eukaryota</taxon>
        <taxon>Metazoa</taxon>
        <taxon>Spiralia</taxon>
        <taxon>Lophotrochozoa</taxon>
        <taxon>Mollusca</taxon>
        <taxon>Gastropoda</taxon>
        <taxon>Heterobranchia</taxon>
        <taxon>Euthyneura</taxon>
        <taxon>Panpulmonata</taxon>
        <taxon>Hygrophila</taxon>
        <taxon>Lymnaeoidea</taxon>
        <taxon>Lymnaeidae</taxon>
        <taxon>Lymnaea</taxon>
    </lineage>
</organism>
<name>A0AAV2HYC7_LYMST</name>
<evidence type="ECO:0000256" key="1">
    <source>
        <dbReference type="SAM" id="Phobius"/>
    </source>
</evidence>
<dbReference type="AlphaFoldDB" id="A0AAV2HYC7"/>